<keyword evidence="4 8" id="KW-0999">Mitochondrion inner membrane</keyword>
<dbReference type="GO" id="GO:0005743">
    <property type="term" value="C:mitochondrial inner membrane"/>
    <property type="evidence" value="ECO:0007669"/>
    <property type="project" value="UniProtKB-SubCell"/>
</dbReference>
<protein>
    <recommendedName>
        <fullName evidence="12">Thioredoxin domain-containing protein</fullName>
    </recommendedName>
</protein>
<evidence type="ECO:0000256" key="11">
    <source>
        <dbReference type="SAM" id="Phobius"/>
    </source>
</evidence>
<dbReference type="InterPro" id="IPR013766">
    <property type="entry name" value="Thioredoxin_domain"/>
</dbReference>
<evidence type="ECO:0000256" key="10">
    <source>
        <dbReference type="PIRSR" id="PIRSR603782-2"/>
    </source>
</evidence>
<accession>A0A836HJU5</accession>
<organism evidence="13 14">
    <name type="scientific">Leishmania martiniquensis</name>
    <dbReference type="NCBI Taxonomy" id="1580590"/>
    <lineage>
        <taxon>Eukaryota</taxon>
        <taxon>Discoba</taxon>
        <taxon>Euglenozoa</taxon>
        <taxon>Kinetoplastea</taxon>
        <taxon>Metakinetoplastina</taxon>
        <taxon>Trypanosomatida</taxon>
        <taxon>Trypanosomatidae</taxon>
        <taxon>Leishmaniinae</taxon>
        <taxon>Leishmania</taxon>
    </lineage>
</organism>
<dbReference type="OrthoDB" id="270009at2759"/>
<reference evidence="14" key="2">
    <citation type="journal article" date="2021" name="Sci. Data">
        <title>Chromosome-scale genome sequencing, assembly and annotation of six genomes from subfamily Leishmaniinae.</title>
        <authorList>
            <person name="Almutairi H."/>
            <person name="Urbaniak M.D."/>
            <person name="Bates M.D."/>
            <person name="Jariyapan N."/>
            <person name="Kwakye-Nuako G."/>
            <person name="Thomaz Soccol V."/>
            <person name="Al-Salem W.S."/>
            <person name="Dillon R.J."/>
            <person name="Bates P.A."/>
            <person name="Gatherer D."/>
        </authorList>
    </citation>
    <scope>NUCLEOTIDE SEQUENCE [LARGE SCALE GENOMIC DNA]</scope>
</reference>
<dbReference type="PIRSF" id="PIRSF037736">
    <property type="entry name" value="SCO1"/>
    <property type="match status" value="1"/>
</dbReference>
<dbReference type="PANTHER" id="PTHR12151">
    <property type="entry name" value="ELECTRON TRANSPORT PROTIN SCO1/SENC FAMILY MEMBER"/>
    <property type="match status" value="1"/>
</dbReference>
<dbReference type="GO" id="GO:0016531">
    <property type="term" value="F:copper chaperone activity"/>
    <property type="evidence" value="ECO:0007669"/>
    <property type="project" value="InterPro"/>
</dbReference>
<dbReference type="SUPFAM" id="SSF52833">
    <property type="entry name" value="Thioredoxin-like"/>
    <property type="match status" value="1"/>
</dbReference>
<keyword evidence="10" id="KW-1015">Disulfide bond</keyword>
<evidence type="ECO:0000256" key="3">
    <source>
        <dbReference type="ARBA" id="ARBA00022723"/>
    </source>
</evidence>
<proteinExistence type="inferred from homology"/>
<dbReference type="CDD" id="cd02968">
    <property type="entry name" value="SCO"/>
    <property type="match status" value="1"/>
</dbReference>
<dbReference type="InterPro" id="IPR036249">
    <property type="entry name" value="Thioredoxin-like_sf"/>
</dbReference>
<comment type="similarity">
    <text evidence="2 8">Belongs to the SCO1/2 family.</text>
</comment>
<dbReference type="Pfam" id="PF02630">
    <property type="entry name" value="SCO1-SenC"/>
    <property type="match status" value="1"/>
</dbReference>
<comment type="subcellular location">
    <subcellularLocation>
        <location evidence="1 8">Mitochondrion inner membrane</location>
    </subcellularLocation>
</comment>
<evidence type="ECO:0000256" key="1">
    <source>
        <dbReference type="ARBA" id="ARBA00004273"/>
    </source>
</evidence>
<comment type="caution">
    <text evidence="13">The sequence shown here is derived from an EMBL/GenBank/DDBJ whole genome shotgun (WGS) entry which is preliminary data.</text>
</comment>
<gene>
    <name evidence="13" type="ORF">LSCM1_07504</name>
</gene>
<evidence type="ECO:0000256" key="9">
    <source>
        <dbReference type="PIRSR" id="PIRSR037736-1"/>
    </source>
</evidence>
<feature type="disulfide bond" description="Redox-active" evidence="10">
    <location>
        <begin position="169"/>
        <end position="173"/>
    </location>
</feature>
<feature type="domain" description="Thioredoxin" evidence="12">
    <location>
        <begin position="129"/>
        <end position="298"/>
    </location>
</feature>
<dbReference type="KEGG" id="lmat:92517384"/>
<dbReference type="GeneID" id="92517384"/>
<keyword evidence="3 9" id="KW-0479">Metal-binding</keyword>
<name>A0A836HJU5_9TRYP</name>
<dbReference type="InterPro" id="IPR017276">
    <property type="entry name" value="Synth_of_cyt-c-oxidase_Sco1/2"/>
</dbReference>
<dbReference type="Proteomes" id="UP000673552">
    <property type="component" value="Unassembled WGS sequence"/>
</dbReference>
<reference evidence="14" key="1">
    <citation type="journal article" date="2021" name="Microbiol. Resour. Announc.">
        <title>LGAAP: Leishmaniinae Genome Assembly and Annotation Pipeline.</title>
        <authorList>
            <person name="Almutairi H."/>
            <person name="Urbaniak M.D."/>
            <person name="Bates M.D."/>
            <person name="Jariyapan N."/>
            <person name="Kwakye-Nuako G."/>
            <person name="Thomaz-Soccol V."/>
            <person name="Al-Salem W.S."/>
            <person name="Dillon R.J."/>
            <person name="Bates P.A."/>
            <person name="Gatherer D."/>
        </authorList>
    </citation>
    <scope>NUCLEOTIDE SEQUENCE [LARGE SCALE GENOMIC DNA]</scope>
</reference>
<evidence type="ECO:0000313" key="13">
    <source>
        <dbReference type="EMBL" id="KAG5487547.1"/>
    </source>
</evidence>
<evidence type="ECO:0000256" key="4">
    <source>
        <dbReference type="ARBA" id="ARBA00022792"/>
    </source>
</evidence>
<dbReference type="GO" id="GO:0005507">
    <property type="term" value="F:copper ion binding"/>
    <property type="evidence" value="ECO:0007669"/>
    <property type="project" value="InterPro"/>
</dbReference>
<keyword evidence="7 11" id="KW-0472">Membrane</keyword>
<feature type="binding site" evidence="9">
    <location>
        <position position="173"/>
    </location>
    <ligand>
        <name>Cu cation</name>
        <dbReference type="ChEBI" id="CHEBI:23378"/>
    </ligand>
</feature>
<evidence type="ECO:0000256" key="5">
    <source>
        <dbReference type="ARBA" id="ARBA00023008"/>
    </source>
</evidence>
<dbReference type="GO" id="GO:0006878">
    <property type="term" value="P:intracellular copper ion homeostasis"/>
    <property type="evidence" value="ECO:0007669"/>
    <property type="project" value="UniProtKB-UniRule"/>
</dbReference>
<keyword evidence="5 9" id="KW-0186">Copper</keyword>
<keyword evidence="11" id="KW-1133">Transmembrane helix</keyword>
<sequence length="308" mass="34775">MHRLPRRCTLRWAPTMLPYRSAALLRWGHPPGMMMRNSRDTGAAAASLVDITATPLACSCRAFREKGAANPNNADAAETAELEKDRQALKQYGLLGGFALLSIAVLWYGSRQAKQRYFGAEGSARVSVETRGRPALGGPFVLVNTKGEPVSQAEFLGSWVFFYFGFTHCPEICPVELNRMSHVVDAVHAAHPQERIVPLFVSCDPRRDSLEAIEEYLSVFHPDFVGLVGTPKQVNDACRSYRIYYSVPAEEDAKQEDYLIDHSIAIFLFDPQGRFVDFFGNRYDEREISEKVLHYMAEYARDPTWTNW</sequence>
<dbReference type="PROSITE" id="PS51352">
    <property type="entry name" value="THIOREDOXIN_2"/>
    <property type="match status" value="1"/>
</dbReference>
<dbReference type="Gene3D" id="3.40.30.10">
    <property type="entry name" value="Glutaredoxin"/>
    <property type="match status" value="1"/>
</dbReference>
<keyword evidence="6 8" id="KW-0496">Mitochondrion</keyword>
<dbReference type="AlphaFoldDB" id="A0A836HJU5"/>
<dbReference type="FunFam" id="3.40.30.10:FF:000013">
    <property type="entry name" value="Blast:Protein SCO1 homolog, mitochondrial"/>
    <property type="match status" value="1"/>
</dbReference>
<dbReference type="GO" id="GO:0033617">
    <property type="term" value="P:mitochondrial respiratory chain complex IV assembly"/>
    <property type="evidence" value="ECO:0007669"/>
    <property type="project" value="TreeGrafter"/>
</dbReference>
<feature type="binding site" evidence="9">
    <location>
        <position position="262"/>
    </location>
    <ligand>
        <name>Cu cation</name>
        <dbReference type="ChEBI" id="CHEBI:23378"/>
    </ligand>
</feature>
<dbReference type="PANTHER" id="PTHR12151:SF5">
    <property type="entry name" value="AT19154P"/>
    <property type="match status" value="1"/>
</dbReference>
<keyword evidence="11" id="KW-0812">Transmembrane</keyword>
<dbReference type="InterPro" id="IPR003782">
    <property type="entry name" value="SCO1/SenC"/>
</dbReference>
<feature type="transmembrane region" description="Helical" evidence="11">
    <location>
        <begin position="92"/>
        <end position="109"/>
    </location>
</feature>
<evidence type="ECO:0000256" key="2">
    <source>
        <dbReference type="ARBA" id="ARBA00010996"/>
    </source>
</evidence>
<evidence type="ECO:0000313" key="14">
    <source>
        <dbReference type="Proteomes" id="UP000673552"/>
    </source>
</evidence>
<evidence type="ECO:0000256" key="8">
    <source>
        <dbReference type="PIRNR" id="PIRNR037736"/>
    </source>
</evidence>
<dbReference type="EMBL" id="JAFEUZ010000004">
    <property type="protein sequence ID" value="KAG5487547.1"/>
    <property type="molecule type" value="Genomic_DNA"/>
</dbReference>
<evidence type="ECO:0000259" key="12">
    <source>
        <dbReference type="PROSITE" id="PS51352"/>
    </source>
</evidence>
<evidence type="ECO:0000256" key="7">
    <source>
        <dbReference type="ARBA" id="ARBA00023136"/>
    </source>
</evidence>
<dbReference type="RefSeq" id="XP_067181479.1">
    <property type="nucleotide sequence ID" value="XM_067324872.1"/>
</dbReference>
<evidence type="ECO:0000256" key="6">
    <source>
        <dbReference type="ARBA" id="ARBA00023128"/>
    </source>
</evidence>
<keyword evidence="14" id="KW-1185">Reference proteome</keyword>
<feature type="binding site" evidence="9">
    <location>
        <position position="169"/>
    </location>
    <ligand>
        <name>Cu cation</name>
        <dbReference type="ChEBI" id="CHEBI:23378"/>
    </ligand>
</feature>